<comment type="caution">
    <text evidence="6">The sequence shown here is derived from an EMBL/GenBank/DDBJ whole genome shotgun (WGS) entry which is preliminary data.</text>
</comment>
<sequence length="554" mass="64049">MYEMTFQDKVIYQIYPKSFYDSDGDGIGDLRGIIQKIPYIVKLNIDMIWFNPFFVSPQNDNGYDIADYYKVDPKFGTMADFEELATKLKAHHIGIMLDMVLNHTSTQHKWFQKALAGDKKYEAYYYIRDPKPNGDLPTNWASKFGGPAWAKFGQTGKYYLHLYDPTQADLDWHNPEVRKELYRVINFWRAKGVHGFRFDVINVTGKQTKLKDAPKNVASKTLYTDTPIVQDYLKEMNQASFGQDPESITVGEMSSTSVANSVQYTLPANHELTMVFTFHHLKVDYANGEKWTKAPFDFMQLKQILNEWQLGMAKGGGWNALFWNNHDQPRAINRFGDPVHYRAKSAEMLATTMHLLRGTPYIYMGEEIGMSDPDYQSMTDYVDIESKNAYKALLVSGMTPAEAFEIVKTKSRDNSRTPMQWDNSKYAGFSPHKPWLMPTNQDEVNVAEELAHGEIFTYYQKLIHLRKTQPIISVGDFEPLLEKDSQVFAYLRHYKDQTLVVLNNFYGKETTVQLPEDLLNEKNRILISNYEKPTTFGKEVTLRPYQSVAFLLNK</sequence>
<evidence type="ECO:0000256" key="2">
    <source>
        <dbReference type="ARBA" id="ARBA00022801"/>
    </source>
</evidence>
<evidence type="ECO:0000259" key="5">
    <source>
        <dbReference type="SMART" id="SM00642"/>
    </source>
</evidence>
<organism evidence="6 7">
    <name type="scientific">Pediococcus cellicola</name>
    <dbReference type="NCBI Taxonomy" id="319652"/>
    <lineage>
        <taxon>Bacteria</taxon>
        <taxon>Bacillati</taxon>
        <taxon>Bacillota</taxon>
        <taxon>Bacilli</taxon>
        <taxon>Lactobacillales</taxon>
        <taxon>Lactobacillaceae</taxon>
        <taxon>Pediococcus</taxon>
    </lineage>
</organism>
<gene>
    <name evidence="6" type="ORF">IV80_GL001475</name>
</gene>
<evidence type="ECO:0000256" key="3">
    <source>
        <dbReference type="ARBA" id="ARBA00023295"/>
    </source>
</evidence>
<dbReference type="Proteomes" id="UP000051568">
    <property type="component" value="Unassembled WGS sequence"/>
</dbReference>
<dbReference type="SMART" id="SM00642">
    <property type="entry name" value="Aamy"/>
    <property type="match status" value="1"/>
</dbReference>
<dbReference type="GO" id="GO:0004556">
    <property type="term" value="F:alpha-amylase activity"/>
    <property type="evidence" value="ECO:0007669"/>
    <property type="project" value="TreeGrafter"/>
</dbReference>
<evidence type="ECO:0000313" key="7">
    <source>
        <dbReference type="Proteomes" id="UP000051568"/>
    </source>
</evidence>
<dbReference type="Gene3D" id="3.20.20.80">
    <property type="entry name" value="Glycosidases"/>
    <property type="match status" value="1"/>
</dbReference>
<keyword evidence="2" id="KW-0378">Hydrolase</keyword>
<dbReference type="SUPFAM" id="SSF51011">
    <property type="entry name" value="Glycosyl hydrolase domain"/>
    <property type="match status" value="1"/>
</dbReference>
<name>A0A0R2IMI6_9LACO</name>
<dbReference type="Pfam" id="PF00128">
    <property type="entry name" value="Alpha-amylase"/>
    <property type="match status" value="1"/>
</dbReference>
<evidence type="ECO:0000313" key="6">
    <source>
        <dbReference type="EMBL" id="KRN66225.1"/>
    </source>
</evidence>
<dbReference type="InterPro" id="IPR013780">
    <property type="entry name" value="Glyco_hydro_b"/>
</dbReference>
<dbReference type="InterPro" id="IPR012769">
    <property type="entry name" value="Trehalose_TreC"/>
</dbReference>
<dbReference type="GO" id="GO:0005993">
    <property type="term" value="P:trehalose catabolic process"/>
    <property type="evidence" value="ECO:0007669"/>
    <property type="project" value="InterPro"/>
</dbReference>
<dbReference type="CDD" id="cd11333">
    <property type="entry name" value="AmyAc_SI_OligoGlu_DGase"/>
    <property type="match status" value="1"/>
</dbReference>
<dbReference type="EMBL" id="JQBR01000005">
    <property type="protein sequence ID" value="KRN66225.1"/>
    <property type="molecule type" value="Genomic_DNA"/>
</dbReference>
<proteinExistence type="inferred from homology"/>
<dbReference type="Gene3D" id="2.60.40.1180">
    <property type="entry name" value="Golgi alpha-mannosidase II"/>
    <property type="match status" value="1"/>
</dbReference>
<dbReference type="NCBIfam" id="NF008183">
    <property type="entry name" value="PRK10933.1"/>
    <property type="match status" value="1"/>
</dbReference>
<dbReference type="Gene3D" id="3.90.400.10">
    <property type="entry name" value="Oligo-1,6-glucosidase, Domain 2"/>
    <property type="match status" value="1"/>
</dbReference>
<dbReference type="PANTHER" id="PTHR10357">
    <property type="entry name" value="ALPHA-AMYLASE FAMILY MEMBER"/>
    <property type="match status" value="1"/>
</dbReference>
<dbReference type="PANTHER" id="PTHR10357:SF217">
    <property type="entry name" value="TREHALOSE-6-PHOSPHATE HYDROLASE"/>
    <property type="match status" value="1"/>
</dbReference>
<dbReference type="FunFam" id="3.20.20.80:FF:000064">
    <property type="entry name" value="Oligo-1,6-glucosidase"/>
    <property type="match status" value="1"/>
</dbReference>
<dbReference type="SUPFAM" id="SSF51445">
    <property type="entry name" value="(Trans)glycosidases"/>
    <property type="match status" value="1"/>
</dbReference>
<dbReference type="Pfam" id="PF23915">
    <property type="entry name" value="SusG_C"/>
    <property type="match status" value="1"/>
</dbReference>
<evidence type="ECO:0000256" key="1">
    <source>
        <dbReference type="ARBA" id="ARBA00008061"/>
    </source>
</evidence>
<dbReference type="FunFam" id="3.90.400.10:FF:000002">
    <property type="entry name" value="Sucrose isomerase"/>
    <property type="match status" value="1"/>
</dbReference>
<dbReference type="GO" id="GO:0005737">
    <property type="term" value="C:cytoplasm"/>
    <property type="evidence" value="ECO:0007669"/>
    <property type="project" value="UniProtKB-UniRule"/>
</dbReference>
<protein>
    <recommendedName>
        <fullName evidence="4">Alpha,alpha-phosphotrehalase</fullName>
        <ecNumber evidence="4">3.2.1.93</ecNumber>
    </recommendedName>
</protein>
<keyword evidence="7" id="KW-1185">Reference proteome</keyword>
<feature type="domain" description="Glycosyl hydrolase family 13 catalytic" evidence="5">
    <location>
        <begin position="13"/>
        <end position="416"/>
    </location>
</feature>
<dbReference type="GO" id="GO:0008788">
    <property type="term" value="F:alpha,alpha-phosphotrehalase activity"/>
    <property type="evidence" value="ECO:0007669"/>
    <property type="project" value="UniProtKB-UniRule"/>
</dbReference>
<reference evidence="6 7" key="1">
    <citation type="journal article" date="2015" name="Genome Announc.">
        <title>Expanding the biotechnology potential of lactobacilli through comparative genomics of 213 strains and associated genera.</title>
        <authorList>
            <person name="Sun Z."/>
            <person name="Harris H.M."/>
            <person name="McCann A."/>
            <person name="Guo C."/>
            <person name="Argimon S."/>
            <person name="Zhang W."/>
            <person name="Yang X."/>
            <person name="Jeffery I.B."/>
            <person name="Cooney J.C."/>
            <person name="Kagawa T.F."/>
            <person name="Liu W."/>
            <person name="Song Y."/>
            <person name="Salvetti E."/>
            <person name="Wrobel A."/>
            <person name="Rasinkangas P."/>
            <person name="Parkhill J."/>
            <person name="Rea M.C."/>
            <person name="O'Sullivan O."/>
            <person name="Ritari J."/>
            <person name="Douillard F.P."/>
            <person name="Paul Ross R."/>
            <person name="Yang R."/>
            <person name="Briner A.E."/>
            <person name="Felis G.E."/>
            <person name="de Vos W.M."/>
            <person name="Barrangou R."/>
            <person name="Klaenhammer T.R."/>
            <person name="Caufield P.W."/>
            <person name="Cui Y."/>
            <person name="Zhang H."/>
            <person name="O'Toole P.W."/>
        </authorList>
    </citation>
    <scope>NUCLEOTIDE SEQUENCE [LARGE SCALE GENOMIC DNA]</scope>
    <source>
        <strain evidence="6 7">DSM 17757</strain>
    </source>
</reference>
<dbReference type="AlphaFoldDB" id="A0A0R2IMI6"/>
<dbReference type="NCBIfam" id="TIGR02403">
    <property type="entry name" value="trehalose_treC"/>
    <property type="match status" value="1"/>
</dbReference>
<keyword evidence="3" id="KW-0326">Glycosidase</keyword>
<accession>A0A0R2IMI6</accession>
<dbReference type="InterPro" id="IPR045857">
    <property type="entry name" value="O16G_dom_2"/>
</dbReference>
<dbReference type="EC" id="3.2.1.93" evidence="4"/>
<dbReference type="InterPro" id="IPR056300">
    <property type="entry name" value="SusG-like_C"/>
</dbReference>
<dbReference type="PATRIC" id="fig|319652.3.peg.1493"/>
<dbReference type="FunFam" id="2.60.40.1180:FF:000007">
    <property type="entry name" value="Sucrose isomerase"/>
    <property type="match status" value="1"/>
</dbReference>
<evidence type="ECO:0000256" key="4">
    <source>
        <dbReference type="NCBIfam" id="TIGR02403"/>
    </source>
</evidence>
<dbReference type="InterPro" id="IPR006047">
    <property type="entry name" value="GH13_cat_dom"/>
</dbReference>
<comment type="similarity">
    <text evidence="1">Belongs to the glycosyl hydrolase 13 family.</text>
</comment>
<dbReference type="InterPro" id="IPR017853">
    <property type="entry name" value="GH"/>
</dbReference>
<dbReference type="STRING" id="319652.IV80_GL001475"/>